<protein>
    <recommendedName>
        <fullName evidence="3">GTD-binding domain-containing protein</fullName>
    </recommendedName>
</protein>
<evidence type="ECO:0008006" key="3">
    <source>
        <dbReference type="Google" id="ProtNLM"/>
    </source>
</evidence>
<evidence type="ECO:0000313" key="1">
    <source>
        <dbReference type="EMBL" id="KAF3606573.1"/>
    </source>
</evidence>
<reference evidence="1 2" key="1">
    <citation type="journal article" date="2020" name="BMC Genomics">
        <title>Intraspecific diversification of the crop wild relative Brassica cretica Lam. using demographic model selection.</title>
        <authorList>
            <person name="Kioukis A."/>
            <person name="Michalopoulou V.A."/>
            <person name="Briers L."/>
            <person name="Pirintsos S."/>
            <person name="Studholme D.J."/>
            <person name="Pavlidis P."/>
            <person name="Sarris P.F."/>
        </authorList>
    </citation>
    <scope>NUCLEOTIDE SEQUENCE [LARGE SCALE GENOMIC DNA]</scope>
    <source>
        <strain evidence="2">cv. PFS-1207/04</strain>
    </source>
</reference>
<proteinExistence type="predicted"/>
<name>A0ABQ7ETY3_BRACR</name>
<dbReference type="EMBL" id="QGKV02000297">
    <property type="protein sequence ID" value="KAF3606573.1"/>
    <property type="molecule type" value="Genomic_DNA"/>
</dbReference>
<comment type="caution">
    <text evidence="1">The sequence shown here is derived from an EMBL/GenBank/DDBJ whole genome shotgun (WGS) entry which is preliminary data.</text>
</comment>
<accession>A0ABQ7ETY3</accession>
<evidence type="ECO:0000313" key="2">
    <source>
        <dbReference type="Proteomes" id="UP000266723"/>
    </source>
</evidence>
<dbReference type="Proteomes" id="UP000266723">
    <property type="component" value="Unassembled WGS sequence"/>
</dbReference>
<organism evidence="1 2">
    <name type="scientific">Brassica cretica</name>
    <name type="common">Mustard</name>
    <dbReference type="NCBI Taxonomy" id="69181"/>
    <lineage>
        <taxon>Eukaryota</taxon>
        <taxon>Viridiplantae</taxon>
        <taxon>Streptophyta</taxon>
        <taxon>Embryophyta</taxon>
        <taxon>Tracheophyta</taxon>
        <taxon>Spermatophyta</taxon>
        <taxon>Magnoliopsida</taxon>
        <taxon>eudicotyledons</taxon>
        <taxon>Gunneridae</taxon>
        <taxon>Pentapetalae</taxon>
        <taxon>rosids</taxon>
        <taxon>malvids</taxon>
        <taxon>Brassicales</taxon>
        <taxon>Brassicaceae</taxon>
        <taxon>Brassiceae</taxon>
        <taxon>Brassica</taxon>
    </lineage>
</organism>
<gene>
    <name evidence="1" type="ORF">DY000_02045721</name>
</gene>
<keyword evidence="2" id="KW-1185">Reference proteome</keyword>
<sequence length="88" mass="10227">MIELEKQRMEAAKELELQRMNMLMDMQMELERSKLGKRKAAAASGDKEGNTMRARHGPIHHLCWLDLFIAAYMIGSWVRVQARRSHTS</sequence>